<comment type="subunit">
    <text evidence="8">Part of the Bam complex.</text>
</comment>
<dbReference type="Proteomes" id="UP001379945">
    <property type="component" value="Unassembled WGS sequence"/>
</dbReference>
<sequence precursor="true">MPNPSFPSLMRPIPACVVMAVASLSQPAFAVEPFTIGDIRIEGLQRGDPGSVFGALPFRVGDAYTDDKGAAALRALFATGLFKDVRIDLDGKVVVIVVDERSFIASVNFSGLKEFDKDQLSKALKDSGIAEGQPFDKAVIDRAEQEIKRQYLSRSLYGAEVVTTATPVERNRVDVTFTVTEGSVAKLRDIKISGAKAFSESTLLELMDLTTPGWLTWYTKTDRYARTKLNADIEKIRSFYLNRGYLEFDIKSTQVTISPDKQSIDVAVTIEEGQPYVVTSVRLEGDYLGRENDFRNRVRVEPGQPYRGDDVTATTRLFSDLYAAYGYAFAKVEPRTELDRKTGQVVLVLQSAPGQRINVRRVNIAGNTITRDEVIRREFRQFESAWYDGQKIKLSRDRVERLGFFSDVAVDTNEVPGSPDQVDLTLNVTEKPTGSLLLTAGFSSADRVSLSAAIKKENVFGTGNYLGIEVNTSRLQRALQVSTVDPYFTEDGVSRAVEVYYRTSKPVNAIGNVFSLATPGASIRFGVPFTEVDTVFFGVGAEQMRIGTSSGVPLSYLNHVSIFGNNSVAFPLTVGWAREERDNPISPMRGRYQRINTDMSVFGDMTYARVNAQYQQYFPLFNGRYTLGINGELGLGYGLFNKPYPVFKNFYGGGLGSVRVFEQNSLGATDVTGSYNGGTRRLNLNAELYVPVPGSGNDKSLRLFAFADAGNVWRDSSVSVTTADRERGRSGNLSDIRASAGVGLSWLSPVGPLKMSYGAPLRAFQGDKIQRFQFQIGTAF</sequence>
<keyword evidence="2 8" id="KW-1134">Transmembrane beta strand</keyword>
<dbReference type="RefSeq" id="WP_341398334.1">
    <property type="nucleotide sequence ID" value="NZ_JBBUTI010000004.1"/>
</dbReference>
<evidence type="ECO:0000256" key="9">
    <source>
        <dbReference type="NCBIfam" id="TIGR03303"/>
    </source>
</evidence>
<comment type="subcellular location">
    <subcellularLocation>
        <location evidence="8">Cell outer membrane</location>
    </subcellularLocation>
    <subcellularLocation>
        <location evidence="1">Membrane</location>
    </subcellularLocation>
</comment>
<evidence type="ECO:0000259" key="10">
    <source>
        <dbReference type="PROSITE" id="PS51779"/>
    </source>
</evidence>
<gene>
    <name evidence="8 11" type="primary">bamA</name>
    <name evidence="11" type="ORF">AACH00_06845</name>
</gene>
<evidence type="ECO:0000256" key="7">
    <source>
        <dbReference type="ARBA" id="ARBA00023237"/>
    </source>
</evidence>
<evidence type="ECO:0000313" key="11">
    <source>
        <dbReference type="EMBL" id="MEK8046052.1"/>
    </source>
</evidence>
<keyword evidence="4 8" id="KW-0732">Signal</keyword>
<accession>A0ABU9C624</accession>
<comment type="function">
    <text evidence="8">Part of the outer membrane protein assembly complex, which is involved in assembly and insertion of beta-barrel proteins into the outer membrane.</text>
</comment>
<evidence type="ECO:0000256" key="5">
    <source>
        <dbReference type="ARBA" id="ARBA00022737"/>
    </source>
</evidence>
<evidence type="ECO:0000256" key="2">
    <source>
        <dbReference type="ARBA" id="ARBA00022452"/>
    </source>
</evidence>
<reference evidence="11 12" key="1">
    <citation type="submission" date="2024-04" db="EMBL/GenBank/DDBJ databases">
        <title>Novel species of the genus Ideonella isolated from streams.</title>
        <authorList>
            <person name="Lu H."/>
        </authorList>
    </citation>
    <scope>NUCLEOTIDE SEQUENCE [LARGE SCALE GENOMIC DNA]</scope>
    <source>
        <strain evidence="11 12">LYT19W</strain>
    </source>
</reference>
<feature type="signal peptide" evidence="8">
    <location>
        <begin position="1"/>
        <end position="30"/>
    </location>
</feature>
<feature type="domain" description="POTRA" evidence="10">
    <location>
        <begin position="357"/>
        <end position="431"/>
    </location>
</feature>
<dbReference type="PANTHER" id="PTHR12815">
    <property type="entry name" value="SORTING AND ASSEMBLY MACHINERY SAMM50 PROTEIN FAMILY MEMBER"/>
    <property type="match status" value="1"/>
</dbReference>
<comment type="similarity">
    <text evidence="8">Belongs to the BamA family.</text>
</comment>
<dbReference type="EMBL" id="JBBUTI010000004">
    <property type="protein sequence ID" value="MEK8046052.1"/>
    <property type="molecule type" value="Genomic_DNA"/>
</dbReference>
<dbReference type="NCBIfam" id="TIGR03303">
    <property type="entry name" value="OM_YaeT"/>
    <property type="match status" value="1"/>
</dbReference>
<dbReference type="InterPro" id="IPR010827">
    <property type="entry name" value="BamA/TamA_POTRA"/>
</dbReference>
<dbReference type="InterPro" id="IPR000184">
    <property type="entry name" value="Bac_surfAg_D15"/>
</dbReference>
<protein>
    <recommendedName>
        <fullName evidence="8 9">Outer membrane protein assembly factor BamA</fullName>
    </recommendedName>
</protein>
<dbReference type="InterPro" id="IPR039910">
    <property type="entry name" value="D15-like"/>
</dbReference>
<feature type="domain" description="POTRA" evidence="10">
    <location>
        <begin position="185"/>
        <end position="273"/>
    </location>
</feature>
<evidence type="ECO:0000256" key="1">
    <source>
        <dbReference type="ARBA" id="ARBA00004370"/>
    </source>
</evidence>
<dbReference type="HAMAP" id="MF_01430">
    <property type="entry name" value="OM_assembly_BamA"/>
    <property type="match status" value="1"/>
</dbReference>
<evidence type="ECO:0000256" key="8">
    <source>
        <dbReference type="HAMAP-Rule" id="MF_01430"/>
    </source>
</evidence>
<feature type="domain" description="POTRA" evidence="10">
    <location>
        <begin position="102"/>
        <end position="182"/>
    </location>
</feature>
<organism evidence="11 12">
    <name type="scientific">Ideonella margarita</name>
    <dbReference type="NCBI Taxonomy" id="2984191"/>
    <lineage>
        <taxon>Bacteria</taxon>
        <taxon>Pseudomonadati</taxon>
        <taxon>Pseudomonadota</taxon>
        <taxon>Betaproteobacteria</taxon>
        <taxon>Burkholderiales</taxon>
        <taxon>Sphaerotilaceae</taxon>
        <taxon>Ideonella</taxon>
    </lineage>
</organism>
<name>A0ABU9C624_9BURK</name>
<feature type="domain" description="POTRA" evidence="10">
    <location>
        <begin position="34"/>
        <end position="101"/>
    </location>
</feature>
<evidence type="ECO:0000313" key="12">
    <source>
        <dbReference type="Proteomes" id="UP001379945"/>
    </source>
</evidence>
<keyword evidence="7 8" id="KW-0998">Cell outer membrane</keyword>
<dbReference type="Pfam" id="PF01103">
    <property type="entry name" value="Omp85"/>
    <property type="match status" value="1"/>
</dbReference>
<evidence type="ECO:0000256" key="4">
    <source>
        <dbReference type="ARBA" id="ARBA00022729"/>
    </source>
</evidence>
<dbReference type="PANTHER" id="PTHR12815:SF23">
    <property type="entry name" value="OUTER MEMBRANE PROTEIN ASSEMBLY FACTOR BAMA"/>
    <property type="match status" value="1"/>
</dbReference>
<keyword evidence="5 8" id="KW-0677">Repeat</keyword>
<dbReference type="PROSITE" id="PS51779">
    <property type="entry name" value="POTRA"/>
    <property type="match status" value="4"/>
</dbReference>
<dbReference type="Gene3D" id="3.10.20.310">
    <property type="entry name" value="membrane protein fhac"/>
    <property type="match status" value="5"/>
</dbReference>
<dbReference type="PIRSF" id="PIRSF006076">
    <property type="entry name" value="OM_assembly_OMP85"/>
    <property type="match status" value="1"/>
</dbReference>
<dbReference type="Pfam" id="PF07244">
    <property type="entry name" value="POTRA"/>
    <property type="match status" value="5"/>
</dbReference>
<keyword evidence="12" id="KW-1185">Reference proteome</keyword>
<proteinExistence type="inferred from homology"/>
<evidence type="ECO:0000256" key="3">
    <source>
        <dbReference type="ARBA" id="ARBA00022692"/>
    </source>
</evidence>
<dbReference type="Gene3D" id="2.40.160.50">
    <property type="entry name" value="membrane protein fhac: a member of the omp85/tpsb transporter family"/>
    <property type="match status" value="1"/>
</dbReference>
<feature type="chain" id="PRO_5044944003" description="Outer membrane protein assembly factor BamA" evidence="8">
    <location>
        <begin position="31"/>
        <end position="780"/>
    </location>
</feature>
<keyword evidence="3 8" id="KW-0812">Transmembrane</keyword>
<evidence type="ECO:0000256" key="6">
    <source>
        <dbReference type="ARBA" id="ARBA00023136"/>
    </source>
</evidence>
<comment type="caution">
    <text evidence="11">The sequence shown here is derived from an EMBL/GenBank/DDBJ whole genome shotgun (WGS) entry which is preliminary data.</text>
</comment>
<dbReference type="InterPro" id="IPR034746">
    <property type="entry name" value="POTRA"/>
</dbReference>
<dbReference type="InterPro" id="IPR023707">
    <property type="entry name" value="OM_assembly_BamA"/>
</dbReference>
<keyword evidence="6 8" id="KW-0472">Membrane</keyword>